<evidence type="ECO:0000256" key="1">
    <source>
        <dbReference type="SAM" id="Phobius"/>
    </source>
</evidence>
<gene>
    <name evidence="2" type="ORF">TTHERM_000354889</name>
</gene>
<keyword evidence="1" id="KW-1133">Transmembrane helix</keyword>
<dbReference type="GeneID" id="24438578"/>
<keyword evidence="3" id="KW-1185">Reference proteome</keyword>
<keyword evidence="1 2" id="KW-0812">Transmembrane</keyword>
<organism evidence="2 3">
    <name type="scientific">Tetrahymena thermophila (strain SB210)</name>
    <dbReference type="NCBI Taxonomy" id="312017"/>
    <lineage>
        <taxon>Eukaryota</taxon>
        <taxon>Sar</taxon>
        <taxon>Alveolata</taxon>
        <taxon>Ciliophora</taxon>
        <taxon>Intramacronucleata</taxon>
        <taxon>Oligohymenophorea</taxon>
        <taxon>Hymenostomatida</taxon>
        <taxon>Tetrahymenina</taxon>
        <taxon>Tetrahymenidae</taxon>
        <taxon>Tetrahymena</taxon>
    </lineage>
</organism>
<dbReference type="AlphaFoldDB" id="W7XJ74"/>
<accession>W7XJ74</accession>
<reference evidence="3" key="1">
    <citation type="journal article" date="2006" name="PLoS Biol.">
        <title>Macronuclear genome sequence of the ciliate Tetrahymena thermophila, a model eukaryote.</title>
        <authorList>
            <person name="Eisen J.A."/>
            <person name="Coyne R.S."/>
            <person name="Wu M."/>
            <person name="Wu D."/>
            <person name="Thiagarajan M."/>
            <person name="Wortman J.R."/>
            <person name="Badger J.H."/>
            <person name="Ren Q."/>
            <person name="Amedeo P."/>
            <person name="Jones K.M."/>
            <person name="Tallon L.J."/>
            <person name="Delcher A.L."/>
            <person name="Salzberg S.L."/>
            <person name="Silva J.C."/>
            <person name="Haas B.J."/>
            <person name="Majoros W.H."/>
            <person name="Farzad M."/>
            <person name="Carlton J.M."/>
            <person name="Smith R.K. Jr."/>
            <person name="Garg J."/>
            <person name="Pearlman R.E."/>
            <person name="Karrer K.M."/>
            <person name="Sun L."/>
            <person name="Manning G."/>
            <person name="Elde N.C."/>
            <person name="Turkewitz A.P."/>
            <person name="Asai D.J."/>
            <person name="Wilkes D.E."/>
            <person name="Wang Y."/>
            <person name="Cai H."/>
            <person name="Collins K."/>
            <person name="Stewart B.A."/>
            <person name="Lee S.R."/>
            <person name="Wilamowska K."/>
            <person name="Weinberg Z."/>
            <person name="Ruzzo W.L."/>
            <person name="Wloga D."/>
            <person name="Gaertig J."/>
            <person name="Frankel J."/>
            <person name="Tsao C.-C."/>
            <person name="Gorovsky M.A."/>
            <person name="Keeling P.J."/>
            <person name="Waller R.F."/>
            <person name="Patron N.J."/>
            <person name="Cherry J.M."/>
            <person name="Stover N.A."/>
            <person name="Krieger C.J."/>
            <person name="del Toro C."/>
            <person name="Ryder H.F."/>
            <person name="Williamson S.C."/>
            <person name="Barbeau R.A."/>
            <person name="Hamilton E.P."/>
            <person name="Orias E."/>
        </authorList>
    </citation>
    <scope>NUCLEOTIDE SEQUENCE [LARGE SCALE GENOMIC DNA]</scope>
    <source>
        <strain evidence="3">SB210</strain>
    </source>
</reference>
<protein>
    <submittedName>
        <fullName evidence="2">Transmembrane protein, putative</fullName>
    </submittedName>
</protein>
<proteinExistence type="predicted"/>
<dbReference type="RefSeq" id="XP_012652267.1">
    <property type="nucleotide sequence ID" value="XM_012796813.1"/>
</dbReference>
<feature type="transmembrane region" description="Helical" evidence="1">
    <location>
        <begin position="127"/>
        <end position="149"/>
    </location>
</feature>
<evidence type="ECO:0000313" key="2">
    <source>
        <dbReference type="EMBL" id="EWS75276.1"/>
    </source>
</evidence>
<dbReference type="Proteomes" id="UP000009168">
    <property type="component" value="Unassembled WGS sequence"/>
</dbReference>
<dbReference type="EMBL" id="GG662749">
    <property type="protein sequence ID" value="EWS75276.1"/>
    <property type="molecule type" value="Genomic_DNA"/>
</dbReference>
<dbReference type="KEGG" id="tet:TTHERM_000354889"/>
<evidence type="ECO:0000313" key="3">
    <source>
        <dbReference type="Proteomes" id="UP000009168"/>
    </source>
</evidence>
<keyword evidence="1" id="KW-0472">Membrane</keyword>
<sequence length="202" mass="23159">MVIQGLALLNNTRIQLLDFYYRLFYKNIQGALVGEIVYPLSNFILTLLQILLQVFSNLSSIFIYVLELVEDRLIKEIKIRLHVCNFKGVIQKCNTNSQKSLQSAMTQAFFIINDNTLKQIIKSNQSLFIIIFIIILLQSSICIFSINVASNKLFLKEDKQISHSRVKFGHMITTLTPAIESNSKIAQNQQAIFELLTFTHAQ</sequence>
<name>W7XJ74_TETTS</name>
<dbReference type="InParanoid" id="W7XJ74"/>